<protein>
    <submittedName>
        <fullName evidence="2">Thioredoxin</fullName>
    </submittedName>
</protein>
<dbReference type="EMBL" id="FQTV01000004">
    <property type="protein sequence ID" value="SHE98164.1"/>
    <property type="molecule type" value="Genomic_DNA"/>
</dbReference>
<dbReference type="PROSITE" id="PS51352">
    <property type="entry name" value="THIOREDOXIN_2"/>
    <property type="match status" value="1"/>
</dbReference>
<dbReference type="InterPro" id="IPR036249">
    <property type="entry name" value="Thioredoxin-like_sf"/>
</dbReference>
<evidence type="ECO:0000259" key="1">
    <source>
        <dbReference type="PROSITE" id="PS51352"/>
    </source>
</evidence>
<evidence type="ECO:0000313" key="2">
    <source>
        <dbReference type="EMBL" id="SHE98164.1"/>
    </source>
</evidence>
<name>A0A1M4XX51_9BACE</name>
<dbReference type="Pfam" id="PF13098">
    <property type="entry name" value="Thioredoxin_2"/>
    <property type="match status" value="1"/>
</dbReference>
<dbReference type="CDD" id="cd02947">
    <property type="entry name" value="TRX_family"/>
    <property type="match status" value="1"/>
</dbReference>
<dbReference type="AlphaFoldDB" id="A0A1M4XX51"/>
<keyword evidence="3" id="KW-1185">Reference proteome</keyword>
<dbReference type="Gene3D" id="3.40.30.10">
    <property type="entry name" value="Glutaredoxin"/>
    <property type="match status" value="1"/>
</dbReference>
<sequence length="157" mass="17419">MIKINKGKNVAITICLIVLTIGLNKAFAQSKGMGMTEKDGKGIVFVNGKWKDIAAKAKKSGKYIFVDAYTSWCAPCRQLKNVTFKDEKAAAYYNKSFINYTVDMEKGEGVALADKWNVTAYPALLFFTPEGKMIMKQVGYVDGEHLVDFGKQALARK</sequence>
<feature type="domain" description="Thioredoxin" evidence="1">
    <location>
        <begin position="31"/>
        <end position="155"/>
    </location>
</feature>
<dbReference type="InterPro" id="IPR013766">
    <property type="entry name" value="Thioredoxin_domain"/>
</dbReference>
<organism evidence="2 3">
    <name type="scientific">Bacteroides luti</name>
    <dbReference type="NCBI Taxonomy" id="1297750"/>
    <lineage>
        <taxon>Bacteria</taxon>
        <taxon>Pseudomonadati</taxon>
        <taxon>Bacteroidota</taxon>
        <taxon>Bacteroidia</taxon>
        <taxon>Bacteroidales</taxon>
        <taxon>Bacteroidaceae</taxon>
        <taxon>Bacteroides</taxon>
    </lineage>
</organism>
<dbReference type="Proteomes" id="UP000184509">
    <property type="component" value="Unassembled WGS sequence"/>
</dbReference>
<dbReference type="STRING" id="1297750.SAMN05444405_104158"/>
<gene>
    <name evidence="2" type="ORF">SAMN05444405_104158</name>
</gene>
<accession>A0A1M4XX51</accession>
<dbReference type="OrthoDB" id="1099736at2"/>
<dbReference type="RefSeq" id="WP_073399922.1">
    <property type="nucleotide sequence ID" value="NZ_FQTV01000004.1"/>
</dbReference>
<evidence type="ECO:0000313" key="3">
    <source>
        <dbReference type="Proteomes" id="UP000184509"/>
    </source>
</evidence>
<proteinExistence type="predicted"/>
<dbReference type="InterPro" id="IPR012336">
    <property type="entry name" value="Thioredoxin-like_fold"/>
</dbReference>
<dbReference type="SUPFAM" id="SSF52833">
    <property type="entry name" value="Thioredoxin-like"/>
    <property type="match status" value="1"/>
</dbReference>
<reference evidence="2 3" key="1">
    <citation type="submission" date="2016-11" db="EMBL/GenBank/DDBJ databases">
        <authorList>
            <person name="Jaros S."/>
            <person name="Januszkiewicz K."/>
            <person name="Wedrychowicz H."/>
        </authorList>
    </citation>
    <scope>NUCLEOTIDE SEQUENCE [LARGE SCALE GENOMIC DNA]</scope>
    <source>
        <strain evidence="2 3">DSM 26991</strain>
    </source>
</reference>